<sequence>MSTEHLSAGEQTDYAEQLREAARESKAARAHLVETIFEAKDHDVSNVQIGKAIGVTEAAVRAIIKRAQKA</sequence>
<evidence type="ECO:0000313" key="2">
    <source>
        <dbReference type="EMBL" id="ALY10306.1"/>
    </source>
</evidence>
<feature type="region of interest" description="Disordered" evidence="1">
    <location>
        <begin position="1"/>
        <end position="21"/>
    </location>
</feature>
<dbReference type="RefSeq" id="YP_009601748.1">
    <property type="nucleotide sequence ID" value="NC_041933.1"/>
</dbReference>
<reference evidence="2 3" key="1">
    <citation type="submission" date="2015-11" db="EMBL/GenBank/DDBJ databases">
        <authorList>
            <person name="Lee I.Y."/>
            <person name="Guerrero C.A."/>
            <person name="Bowman C.A."/>
            <person name="Russell D.A."/>
            <person name="Pope W.H."/>
            <person name="Jacobs-Sera D."/>
            <person name="Hendrix R.W."/>
            <person name="Hatfull G.F."/>
        </authorList>
    </citation>
    <scope>NUCLEOTIDE SEQUENCE [LARGE SCALE GENOMIC DNA]</scope>
</reference>
<accession>A0A0U4K1E7</accession>
<evidence type="ECO:0000256" key="1">
    <source>
        <dbReference type="SAM" id="MobiDB-lite"/>
    </source>
</evidence>
<organism evidence="2 3">
    <name type="scientific">Arthrobacter phage Sonny</name>
    <dbReference type="NCBI Taxonomy" id="1772315"/>
    <lineage>
        <taxon>Viruses</taxon>
        <taxon>Duplodnaviria</taxon>
        <taxon>Heunggongvirae</taxon>
        <taxon>Uroviricota</taxon>
        <taxon>Caudoviricetes</taxon>
        <taxon>Berryhillviridae</taxon>
        <taxon>Marthavirus</taxon>
        <taxon>Marthavirus shade</taxon>
    </lineage>
</organism>
<dbReference type="Proteomes" id="UP000226440">
    <property type="component" value="Genome"/>
</dbReference>
<dbReference type="GeneID" id="40077595"/>
<gene>
    <name evidence="2" type="primary">38</name>
    <name evidence="2" type="ORF">SONNY_38</name>
</gene>
<name>A0A0U4K1E7_9CAUD</name>
<dbReference type="EMBL" id="KU160665">
    <property type="protein sequence ID" value="ALY10306.1"/>
    <property type="molecule type" value="Genomic_DNA"/>
</dbReference>
<evidence type="ECO:0000313" key="3">
    <source>
        <dbReference type="Proteomes" id="UP000226440"/>
    </source>
</evidence>
<proteinExistence type="predicted"/>
<dbReference type="KEGG" id="vg:40077595"/>
<protein>
    <submittedName>
        <fullName evidence="2">Helix-turn-helix DNA binding domain protein</fullName>
    </submittedName>
</protein>